<dbReference type="Proteomes" id="UP001361239">
    <property type="component" value="Unassembled WGS sequence"/>
</dbReference>
<dbReference type="Gene3D" id="3.40.47.10">
    <property type="match status" value="1"/>
</dbReference>
<dbReference type="InterPro" id="IPR055140">
    <property type="entry name" value="Thiolase_C_2"/>
</dbReference>
<dbReference type="PIRSF" id="PIRSF000429">
    <property type="entry name" value="Ac-CoA_Ac_transf"/>
    <property type="match status" value="1"/>
</dbReference>
<name>A0ABU8S2D0_9SPHN</name>
<evidence type="ECO:0000313" key="2">
    <source>
        <dbReference type="EMBL" id="MEJ5979513.1"/>
    </source>
</evidence>
<dbReference type="EMBL" id="JBBHJZ010000009">
    <property type="protein sequence ID" value="MEJ5979513.1"/>
    <property type="molecule type" value="Genomic_DNA"/>
</dbReference>
<organism evidence="2 3">
    <name type="scientific">Novosphingobium anseongense</name>
    <dbReference type="NCBI Taxonomy" id="3133436"/>
    <lineage>
        <taxon>Bacteria</taxon>
        <taxon>Pseudomonadati</taxon>
        <taxon>Pseudomonadota</taxon>
        <taxon>Alphaproteobacteria</taxon>
        <taxon>Sphingomonadales</taxon>
        <taxon>Sphingomonadaceae</taxon>
        <taxon>Novosphingobium</taxon>
    </lineage>
</organism>
<dbReference type="CDD" id="cd00829">
    <property type="entry name" value="SCP-x_thiolase"/>
    <property type="match status" value="1"/>
</dbReference>
<dbReference type="InterPro" id="IPR002155">
    <property type="entry name" value="Thiolase"/>
</dbReference>
<evidence type="ECO:0000259" key="1">
    <source>
        <dbReference type="Pfam" id="PF22691"/>
    </source>
</evidence>
<dbReference type="InterPro" id="IPR016039">
    <property type="entry name" value="Thiolase-like"/>
</dbReference>
<protein>
    <submittedName>
        <fullName evidence="2">Thiolase</fullName>
    </submittedName>
</protein>
<evidence type="ECO:0000313" key="3">
    <source>
        <dbReference type="Proteomes" id="UP001361239"/>
    </source>
</evidence>
<dbReference type="RefSeq" id="WP_339589454.1">
    <property type="nucleotide sequence ID" value="NZ_JBBHJZ010000009.1"/>
</dbReference>
<reference evidence="2 3" key="1">
    <citation type="submission" date="2024-03" db="EMBL/GenBank/DDBJ databases">
        <authorList>
            <person name="Jo J.-H."/>
        </authorList>
    </citation>
    <scope>NUCLEOTIDE SEQUENCE [LARGE SCALE GENOMIC DNA]</scope>
    <source>
        <strain evidence="2 3">PS1R-30</strain>
    </source>
</reference>
<gene>
    <name evidence="2" type="ORF">WG901_22860</name>
</gene>
<dbReference type="Pfam" id="PF22691">
    <property type="entry name" value="Thiolase_C_1"/>
    <property type="match status" value="1"/>
</dbReference>
<sequence length="393" mass="41315">MIDRASRLRKGPRASIAGIGATPYYFRGESAPQTIYEMIGKAILAAVADAGLSVRDIDGMAFYSYGFEGAQIVEQLGLPELNFAAVVSGQGGGSAGVLDLAAMAIETGRAKAVICIGACQQIASRYGQSLAGLATTPQGVLSLTSGLTGPGQSLALFARRHMHAYGTRREAFAEVVMASRAYAASRPEAIRKKQITLEDYFAAPMLADPLCRYDFCVESDAALAFVVTSAERARDLRQKPVDILGAVHGGKREWGRAFFWMNQPDDLFASSGARAIAERLYGETGVAPADIDVALLYDHFSPLVVMQLEDYGFCGKGEGGPFVESGAIRPGGAIPVNPHGGQLSECYVIGMTQIREAVEQLRGTATNQVSGASLALVTGGPAPIPMSAAILGV</sequence>
<dbReference type="SUPFAM" id="SSF53901">
    <property type="entry name" value="Thiolase-like"/>
    <property type="match status" value="2"/>
</dbReference>
<dbReference type="PANTHER" id="PTHR42870:SF1">
    <property type="entry name" value="NON-SPECIFIC LIPID-TRANSFER PROTEIN-LIKE 2"/>
    <property type="match status" value="1"/>
</dbReference>
<keyword evidence="3" id="KW-1185">Reference proteome</keyword>
<dbReference type="PANTHER" id="PTHR42870">
    <property type="entry name" value="ACETYL-COA C-ACETYLTRANSFERASE"/>
    <property type="match status" value="1"/>
</dbReference>
<feature type="domain" description="Thiolase C-terminal" evidence="1">
    <location>
        <begin position="263"/>
        <end position="379"/>
    </location>
</feature>
<accession>A0ABU8S2D0</accession>
<comment type="caution">
    <text evidence="2">The sequence shown here is derived from an EMBL/GenBank/DDBJ whole genome shotgun (WGS) entry which is preliminary data.</text>
</comment>
<proteinExistence type="predicted"/>